<comment type="caution">
    <text evidence="1">The sequence shown here is derived from an EMBL/GenBank/DDBJ whole genome shotgun (WGS) entry which is preliminary data.</text>
</comment>
<accession>A0ABQ4XQ72</accession>
<gene>
    <name evidence="1" type="ORF">Tco_0682083</name>
</gene>
<dbReference type="Proteomes" id="UP001151760">
    <property type="component" value="Unassembled WGS sequence"/>
</dbReference>
<organism evidence="1 2">
    <name type="scientific">Tanacetum coccineum</name>
    <dbReference type="NCBI Taxonomy" id="301880"/>
    <lineage>
        <taxon>Eukaryota</taxon>
        <taxon>Viridiplantae</taxon>
        <taxon>Streptophyta</taxon>
        <taxon>Embryophyta</taxon>
        <taxon>Tracheophyta</taxon>
        <taxon>Spermatophyta</taxon>
        <taxon>Magnoliopsida</taxon>
        <taxon>eudicotyledons</taxon>
        <taxon>Gunneridae</taxon>
        <taxon>Pentapetalae</taxon>
        <taxon>asterids</taxon>
        <taxon>campanulids</taxon>
        <taxon>Asterales</taxon>
        <taxon>Asteraceae</taxon>
        <taxon>Asteroideae</taxon>
        <taxon>Anthemideae</taxon>
        <taxon>Anthemidinae</taxon>
        <taxon>Tanacetum</taxon>
    </lineage>
</organism>
<evidence type="ECO:0000313" key="1">
    <source>
        <dbReference type="EMBL" id="GJS67519.1"/>
    </source>
</evidence>
<reference evidence="1" key="2">
    <citation type="submission" date="2022-01" db="EMBL/GenBank/DDBJ databases">
        <authorList>
            <person name="Yamashiro T."/>
            <person name="Shiraishi A."/>
            <person name="Satake H."/>
            <person name="Nakayama K."/>
        </authorList>
    </citation>
    <scope>NUCLEOTIDE SEQUENCE</scope>
</reference>
<dbReference type="EMBL" id="BQNB010009724">
    <property type="protein sequence ID" value="GJS67519.1"/>
    <property type="molecule type" value="Genomic_DNA"/>
</dbReference>
<name>A0ABQ4XQ72_9ASTR</name>
<keyword evidence="2" id="KW-1185">Reference proteome</keyword>
<sequence length="211" mass="23824">MFHHFLLMNAGCPNRPLAKISKNPHKHPNLEDTNQENLSVANGSVQPMRDASVNGKEYILDIVDDYTRFTRTLREYYRRTAVQRHRALHDILQVTISSGLVPNPPSSTPFIPPSRTDWDLLFQPMFDESLNPPPYVDLQAPKVIAPIPEVVAPCNICCINSGSPSQLSLSATNDAFLTSVEPKNYKDALTQASWIEEQMQGELHEFERLEV</sequence>
<protein>
    <submittedName>
        <fullName evidence="1">Uncharacterized protein</fullName>
    </submittedName>
</protein>
<evidence type="ECO:0000313" key="2">
    <source>
        <dbReference type="Proteomes" id="UP001151760"/>
    </source>
</evidence>
<reference evidence="1" key="1">
    <citation type="journal article" date="2022" name="Int. J. Mol. Sci.">
        <title>Draft Genome of Tanacetum Coccineum: Genomic Comparison of Closely Related Tanacetum-Family Plants.</title>
        <authorList>
            <person name="Yamashiro T."/>
            <person name="Shiraishi A."/>
            <person name="Nakayama K."/>
            <person name="Satake H."/>
        </authorList>
    </citation>
    <scope>NUCLEOTIDE SEQUENCE</scope>
</reference>
<proteinExistence type="predicted"/>